<dbReference type="Proteomes" id="UP000025238">
    <property type="component" value="Chromosome"/>
</dbReference>
<accession>A0A023WZ52</accession>
<proteinExistence type="predicted"/>
<dbReference type="KEGG" id="pstu:UIB01_00250"/>
<organism evidence="1 2">
    <name type="scientific">Stutzerimonas stutzeri</name>
    <name type="common">Pseudomonas stutzeri</name>
    <dbReference type="NCBI Taxonomy" id="316"/>
    <lineage>
        <taxon>Bacteria</taxon>
        <taxon>Pseudomonadati</taxon>
        <taxon>Pseudomonadota</taxon>
        <taxon>Gammaproteobacteria</taxon>
        <taxon>Pseudomonadales</taxon>
        <taxon>Pseudomonadaceae</taxon>
        <taxon>Stutzerimonas</taxon>
    </lineage>
</organism>
<gene>
    <name evidence="1" type="ORF">UIB01_00250</name>
</gene>
<protein>
    <submittedName>
        <fullName evidence="1">Uncharacterized protein</fullName>
    </submittedName>
</protein>
<name>A0A023WZ52_STUST</name>
<sequence length="104" mass="11079">MAVHRSVLIKRCSLEVTRGKGFAVFHPTQILSVGGAGWGGVGWTTLCLSTNATNGEGHAVSETPPGVMAPNEAKRKDRLFAKTNYAAWLDRCTAQINVQLEPGA</sequence>
<evidence type="ECO:0000313" key="1">
    <source>
        <dbReference type="EMBL" id="AHY45059.1"/>
    </source>
</evidence>
<dbReference type="PATRIC" id="fig|316.97.peg.51"/>
<evidence type="ECO:0000313" key="2">
    <source>
        <dbReference type="Proteomes" id="UP000025238"/>
    </source>
</evidence>
<dbReference type="AlphaFoldDB" id="A0A023WZ52"/>
<reference evidence="1 2" key="1">
    <citation type="submission" date="2014-03" db="EMBL/GenBank/DDBJ databases">
        <title>Complete genome sequence of Pseudomonas stutzeri 19SMN4.</title>
        <authorList>
            <person name="Brunet-Galmes I."/>
            <person name="Nogales B."/>
            <person name="Busquets A."/>
            <person name="Pena A."/>
            <person name="Gomila M."/>
            <person name="Garcia-Valdes E."/>
            <person name="Lalucat J."/>
            <person name="Bennasar A."/>
            <person name="Bosch R."/>
        </authorList>
    </citation>
    <scope>NUCLEOTIDE SEQUENCE [LARGE SCALE GENOMIC DNA]</scope>
    <source>
        <strain evidence="1 2">19SMN4</strain>
    </source>
</reference>
<dbReference type="EMBL" id="CP007509">
    <property type="protein sequence ID" value="AHY45059.1"/>
    <property type="molecule type" value="Genomic_DNA"/>
</dbReference>